<keyword evidence="1" id="KW-0614">Plasmid</keyword>
<dbReference type="KEGG" id="beo:BEH_24675"/>
<dbReference type="AlphaFoldDB" id="A0A2S1M0K6"/>
<dbReference type="Pfam" id="PF09195">
    <property type="entry name" value="Endonuc-BglII"/>
    <property type="match status" value="1"/>
</dbReference>
<evidence type="ECO:0000313" key="1">
    <source>
        <dbReference type="EMBL" id="AWG44896.1"/>
    </source>
</evidence>
<name>A0A2S1M0K6_9BACI</name>
<dbReference type="OrthoDB" id="5189544at2"/>
<evidence type="ECO:0000313" key="2">
    <source>
        <dbReference type="Proteomes" id="UP000036202"/>
    </source>
</evidence>
<evidence type="ECO:0008006" key="3">
    <source>
        <dbReference type="Google" id="ProtNLM"/>
    </source>
</evidence>
<dbReference type="InterPro" id="IPR011335">
    <property type="entry name" value="Restrct_endonuc-II-like"/>
</dbReference>
<dbReference type="InterPro" id="IPR015278">
    <property type="entry name" value="BglII-like"/>
</dbReference>
<dbReference type="GO" id="GO:0009036">
    <property type="term" value="F:type II site-specific deoxyribonuclease activity"/>
    <property type="evidence" value="ECO:0007669"/>
    <property type="project" value="InterPro"/>
</dbReference>
<keyword evidence="2" id="KW-1185">Reference proteome</keyword>
<dbReference type="GO" id="GO:0000287">
    <property type="term" value="F:magnesium ion binding"/>
    <property type="evidence" value="ECO:0007669"/>
    <property type="project" value="InterPro"/>
</dbReference>
<dbReference type="Gene3D" id="3.40.91.20">
    <property type="match status" value="1"/>
</dbReference>
<protein>
    <recommendedName>
        <fullName evidence="3">Restriction endonuclease</fullName>
    </recommendedName>
</protein>
<dbReference type="SUPFAM" id="SSF52980">
    <property type="entry name" value="Restriction endonuclease-like"/>
    <property type="match status" value="1"/>
</dbReference>
<dbReference type="EMBL" id="CP015323">
    <property type="protein sequence ID" value="AWG44896.1"/>
    <property type="molecule type" value="Genomic_DNA"/>
</dbReference>
<gene>
    <name evidence="1" type="ORF">BEH_24675</name>
</gene>
<proteinExistence type="predicted"/>
<dbReference type="Proteomes" id="UP000036202">
    <property type="component" value="Plasmid pbeh1"/>
</dbReference>
<organism evidence="1 2">
    <name type="scientific">Priestia filamentosa</name>
    <dbReference type="NCBI Taxonomy" id="1402861"/>
    <lineage>
        <taxon>Bacteria</taxon>
        <taxon>Bacillati</taxon>
        <taxon>Bacillota</taxon>
        <taxon>Bacilli</taxon>
        <taxon>Bacillales</taxon>
        <taxon>Bacillaceae</taxon>
        <taxon>Priestia</taxon>
    </lineage>
</organism>
<dbReference type="GO" id="GO:0009307">
    <property type="term" value="P:DNA restriction-modification system"/>
    <property type="evidence" value="ECO:0007669"/>
    <property type="project" value="InterPro"/>
</dbReference>
<sequence>MKYKIHSFRYGKELFSNEQEFLPLWKEIQTTLDSIKDEELILYYNNSTRSSKKSISDAINFLINERLCELGWRPQSPIFNDADYKSNGKRSRWTLDFAKDTISVEVAFNHGEAVAWNLIKPVLASELNHIEKAIQTKAGVIITATKSMKKAGNLDGAAGTYEKYLQYLNPFRNILTVPLVIIGLEPPESFIINKKTKEVELL</sequence>
<dbReference type="GO" id="GO:0003677">
    <property type="term" value="F:DNA binding"/>
    <property type="evidence" value="ECO:0007669"/>
    <property type="project" value="InterPro"/>
</dbReference>
<geneLocation type="plasmid" evidence="2">
    <name>pbeh1</name>
</geneLocation>
<reference evidence="1 2" key="1">
    <citation type="journal article" date="2015" name="PLoS ONE">
        <title>Genome Sequence of Bacillus endophyticus and Analysis of Its Companion Mechanism in the Ketogulonigenium vulgare-Bacillus Strain Consortium.</title>
        <authorList>
            <person name="Jia N."/>
            <person name="Du J."/>
            <person name="Ding M.Z."/>
            <person name="Gao F."/>
            <person name="Yuan Y.J."/>
        </authorList>
    </citation>
    <scope>NUCLEOTIDE SEQUENCE [LARGE SCALE GENOMIC DNA]</scope>
    <source>
        <strain evidence="1 2">Hbe603</strain>
        <plasmid evidence="2">pbeh1</plasmid>
    </source>
</reference>
<dbReference type="InterPro" id="IPR011338">
    <property type="entry name" value="BamHI/BglII/BstY"/>
</dbReference>
<dbReference type="RefSeq" id="WP_046218215.1">
    <property type="nucleotide sequence ID" value="NZ_CP015323.1"/>
</dbReference>
<accession>A0A2S1M0K6</accession>